<protein>
    <recommendedName>
        <fullName evidence="3">DNA-binding protein</fullName>
    </recommendedName>
</protein>
<proteinExistence type="predicted"/>
<organism evidence="1 2">
    <name type="scientific">Nocardioides conyzicola</name>
    <dbReference type="NCBI Taxonomy" id="1651781"/>
    <lineage>
        <taxon>Bacteria</taxon>
        <taxon>Bacillati</taxon>
        <taxon>Actinomycetota</taxon>
        <taxon>Actinomycetes</taxon>
        <taxon>Propionibacteriales</taxon>
        <taxon>Nocardioidaceae</taxon>
        <taxon>Nocardioides</taxon>
    </lineage>
</organism>
<evidence type="ECO:0008006" key="3">
    <source>
        <dbReference type="Google" id="ProtNLM"/>
    </source>
</evidence>
<evidence type="ECO:0000313" key="2">
    <source>
        <dbReference type="Proteomes" id="UP001499974"/>
    </source>
</evidence>
<sequence>MSGLGTPAEPVGDANGSRPEVWIGTRRLACLVCGEGLFTYRPVLLNTPGMTYAGLDWLNKTAVGAVCLECGFVHEFLSDQVTWRSPEQGSASPTATAH</sequence>
<name>A0ABP8XSJ7_9ACTN</name>
<dbReference type="RefSeq" id="WP_345522867.1">
    <property type="nucleotide sequence ID" value="NZ_BAABKM010000003.1"/>
</dbReference>
<reference evidence="2" key="1">
    <citation type="journal article" date="2019" name="Int. J. Syst. Evol. Microbiol.">
        <title>The Global Catalogue of Microorganisms (GCM) 10K type strain sequencing project: providing services to taxonomists for standard genome sequencing and annotation.</title>
        <authorList>
            <consortium name="The Broad Institute Genomics Platform"/>
            <consortium name="The Broad Institute Genome Sequencing Center for Infectious Disease"/>
            <person name="Wu L."/>
            <person name="Ma J."/>
        </authorList>
    </citation>
    <scope>NUCLEOTIDE SEQUENCE [LARGE SCALE GENOMIC DNA]</scope>
    <source>
        <strain evidence="2">JCM 18531</strain>
    </source>
</reference>
<dbReference type="EMBL" id="BAABKM010000003">
    <property type="protein sequence ID" value="GAA4713671.1"/>
    <property type="molecule type" value="Genomic_DNA"/>
</dbReference>
<keyword evidence="2" id="KW-1185">Reference proteome</keyword>
<gene>
    <name evidence="1" type="ORF">GCM10023349_35980</name>
</gene>
<comment type="caution">
    <text evidence="1">The sequence shown here is derived from an EMBL/GenBank/DDBJ whole genome shotgun (WGS) entry which is preliminary data.</text>
</comment>
<accession>A0ABP8XSJ7</accession>
<evidence type="ECO:0000313" key="1">
    <source>
        <dbReference type="EMBL" id="GAA4713671.1"/>
    </source>
</evidence>
<dbReference type="Proteomes" id="UP001499974">
    <property type="component" value="Unassembled WGS sequence"/>
</dbReference>